<dbReference type="InterPro" id="IPR052190">
    <property type="entry name" value="Euk-Arch_PrmC-MTase"/>
</dbReference>
<dbReference type="InterPro" id="IPR002052">
    <property type="entry name" value="DNA_methylase_N6_adenine_CS"/>
</dbReference>
<feature type="domain" description="DUF7059" evidence="6">
    <location>
        <begin position="11"/>
        <end position="93"/>
    </location>
</feature>
<keyword evidence="2 8" id="KW-0489">Methyltransferase</keyword>
<dbReference type="CDD" id="cd02440">
    <property type="entry name" value="AdoMet_MTases"/>
    <property type="match status" value="1"/>
</dbReference>
<dbReference type="InterPro" id="IPR055487">
    <property type="entry name" value="DUF7059"/>
</dbReference>
<dbReference type="Pfam" id="PF23186">
    <property type="entry name" value="DUF7059"/>
    <property type="match status" value="1"/>
</dbReference>
<feature type="domain" description="DUF7782" evidence="7">
    <location>
        <begin position="382"/>
        <end position="494"/>
    </location>
</feature>
<keyword evidence="9" id="KW-1185">Reference proteome</keyword>
<evidence type="ECO:0000256" key="3">
    <source>
        <dbReference type="ARBA" id="ARBA00022679"/>
    </source>
</evidence>
<name>A0A941E985_9ACTN</name>
<dbReference type="GO" id="GO:0008276">
    <property type="term" value="F:protein methyltransferase activity"/>
    <property type="evidence" value="ECO:0007669"/>
    <property type="project" value="TreeGrafter"/>
</dbReference>
<accession>A0A941E985</accession>
<protein>
    <submittedName>
        <fullName evidence="8">Methyltransferase</fullName>
    </submittedName>
</protein>
<dbReference type="Pfam" id="PF25004">
    <property type="entry name" value="DUF7782"/>
    <property type="match status" value="1"/>
</dbReference>
<dbReference type="SUPFAM" id="SSF53335">
    <property type="entry name" value="S-adenosyl-L-methionine-dependent methyltransferases"/>
    <property type="match status" value="1"/>
</dbReference>
<comment type="similarity">
    <text evidence="1">Belongs to the eukaryotic/archaeal PrmC-related family.</text>
</comment>
<sequence length="496" mass="53571">MERLRTALQKAQYTVDGCLEAMGATAYAALGRNESVAASRAVARDDSPVATLTKLFVLQENVDRTAAEAALPLAEAVSGGLVAEDGTDGTVRALVDIRPYGESDVDWWLVSDLGAGLVTGRSAPMRPDYVLGVGGASTTLAQLTVRQNVERALDVGTGCGVQALHLARHARQVTATDLNLRALDFARLTSALSLGAEAERIELRGGSLFEPVAGEQYDLIVSNPPFVISPESAAGEGRFTYRDAGLPGDELCRRFLEQAPAHLAEDGYCHVLANWLHVDGQDWRERLAPWVRGTGCDAWVVQRELQDPAEYAELWLRDSGDHNSPRYVERYQAYLDYFAANRIEGVAFGWIILKNTGTDQPTIRLEELTRQIEQPLGAYVPDWFARHTFLAETDDEQLLGTVLQVGPGVVLEQTAEAGDGGWSPTDTRLRQTRGLHASGEIDPVGIAVVGAADGERPLGDLLDRIAGEFGIDPSALRSGALDAVRALVEEGFLTAR</sequence>
<dbReference type="InterPro" id="IPR007848">
    <property type="entry name" value="Small_mtfrase_dom"/>
</dbReference>
<keyword evidence="4" id="KW-0949">S-adenosyl-L-methionine</keyword>
<evidence type="ECO:0000259" key="7">
    <source>
        <dbReference type="Pfam" id="PF25004"/>
    </source>
</evidence>
<reference evidence="8" key="1">
    <citation type="submission" date="2021-04" db="EMBL/GenBank/DDBJ databases">
        <title>Genome based classification of Actinospica acidithermotolerans sp. nov., an actinobacterium isolated from an Indonesian hot spring.</title>
        <authorList>
            <person name="Kusuma A.B."/>
            <person name="Putra K.E."/>
            <person name="Nafisah S."/>
            <person name="Loh J."/>
            <person name="Nouioui I."/>
            <person name="Goodfellow M."/>
        </authorList>
    </citation>
    <scope>NUCLEOTIDE SEQUENCE</scope>
    <source>
        <strain evidence="8">MGRD01-02</strain>
    </source>
</reference>
<dbReference type="PANTHER" id="PTHR45875:SF1">
    <property type="entry name" value="METHYLTRANSFERASE N6AMT1"/>
    <property type="match status" value="1"/>
</dbReference>
<gene>
    <name evidence="8" type="ORF">KDK95_07600</name>
</gene>
<evidence type="ECO:0000256" key="4">
    <source>
        <dbReference type="ARBA" id="ARBA00022691"/>
    </source>
</evidence>
<evidence type="ECO:0000313" key="8">
    <source>
        <dbReference type="EMBL" id="MBR7826162.1"/>
    </source>
</evidence>
<evidence type="ECO:0000259" key="6">
    <source>
        <dbReference type="Pfam" id="PF23186"/>
    </source>
</evidence>
<feature type="domain" description="Methyltransferase small" evidence="5">
    <location>
        <begin position="138"/>
        <end position="271"/>
    </location>
</feature>
<proteinExistence type="inferred from homology"/>
<dbReference type="InterPro" id="IPR056684">
    <property type="entry name" value="DUF7782"/>
</dbReference>
<dbReference type="Gene3D" id="3.40.50.150">
    <property type="entry name" value="Vaccinia Virus protein VP39"/>
    <property type="match status" value="1"/>
</dbReference>
<evidence type="ECO:0000256" key="1">
    <source>
        <dbReference type="ARBA" id="ARBA00006149"/>
    </source>
</evidence>
<dbReference type="GO" id="GO:0032259">
    <property type="term" value="P:methylation"/>
    <property type="evidence" value="ECO:0007669"/>
    <property type="project" value="UniProtKB-KW"/>
</dbReference>
<dbReference type="GO" id="GO:0008757">
    <property type="term" value="F:S-adenosylmethionine-dependent methyltransferase activity"/>
    <property type="evidence" value="ECO:0007669"/>
    <property type="project" value="TreeGrafter"/>
</dbReference>
<organism evidence="8 9">
    <name type="scientific">Actinospica acidithermotolerans</name>
    <dbReference type="NCBI Taxonomy" id="2828514"/>
    <lineage>
        <taxon>Bacteria</taxon>
        <taxon>Bacillati</taxon>
        <taxon>Actinomycetota</taxon>
        <taxon>Actinomycetes</taxon>
        <taxon>Catenulisporales</taxon>
        <taxon>Actinospicaceae</taxon>
        <taxon>Actinospica</taxon>
    </lineage>
</organism>
<dbReference type="GO" id="GO:0035657">
    <property type="term" value="C:eRF1 methyltransferase complex"/>
    <property type="evidence" value="ECO:0007669"/>
    <property type="project" value="TreeGrafter"/>
</dbReference>
<evidence type="ECO:0000259" key="5">
    <source>
        <dbReference type="Pfam" id="PF05175"/>
    </source>
</evidence>
<keyword evidence="3" id="KW-0808">Transferase</keyword>
<comment type="caution">
    <text evidence="8">The sequence shown here is derived from an EMBL/GenBank/DDBJ whole genome shotgun (WGS) entry which is preliminary data.</text>
</comment>
<dbReference type="InterPro" id="IPR029063">
    <property type="entry name" value="SAM-dependent_MTases_sf"/>
</dbReference>
<dbReference type="PANTHER" id="PTHR45875">
    <property type="entry name" value="METHYLTRANSFERASE N6AMT1"/>
    <property type="match status" value="1"/>
</dbReference>
<dbReference type="GO" id="GO:0003676">
    <property type="term" value="F:nucleic acid binding"/>
    <property type="evidence" value="ECO:0007669"/>
    <property type="project" value="InterPro"/>
</dbReference>
<evidence type="ECO:0000313" key="9">
    <source>
        <dbReference type="Proteomes" id="UP000676325"/>
    </source>
</evidence>
<dbReference type="Pfam" id="PF05175">
    <property type="entry name" value="MTS"/>
    <property type="match status" value="1"/>
</dbReference>
<dbReference type="GO" id="GO:0008170">
    <property type="term" value="F:N-methyltransferase activity"/>
    <property type="evidence" value="ECO:0007669"/>
    <property type="project" value="UniProtKB-ARBA"/>
</dbReference>
<dbReference type="EMBL" id="JAGSOH010000013">
    <property type="protein sequence ID" value="MBR7826162.1"/>
    <property type="molecule type" value="Genomic_DNA"/>
</dbReference>
<dbReference type="Proteomes" id="UP000676325">
    <property type="component" value="Unassembled WGS sequence"/>
</dbReference>
<dbReference type="PROSITE" id="PS00092">
    <property type="entry name" value="N6_MTASE"/>
    <property type="match status" value="1"/>
</dbReference>
<dbReference type="AlphaFoldDB" id="A0A941E985"/>
<evidence type="ECO:0000256" key="2">
    <source>
        <dbReference type="ARBA" id="ARBA00022603"/>
    </source>
</evidence>